<proteinExistence type="inferred from homology"/>
<evidence type="ECO:0000256" key="11">
    <source>
        <dbReference type="ARBA" id="ARBA00022989"/>
    </source>
</evidence>
<dbReference type="InterPro" id="IPR012338">
    <property type="entry name" value="Beta-lactam/transpept-like"/>
</dbReference>
<dbReference type="Gene3D" id="3.30.450.330">
    <property type="match status" value="1"/>
</dbReference>
<name>A0A7U7G9Y5_9GAMM</name>
<dbReference type="GO" id="GO:0008360">
    <property type="term" value="P:regulation of cell shape"/>
    <property type="evidence" value="ECO:0007669"/>
    <property type="project" value="UniProtKB-KW"/>
</dbReference>
<dbReference type="EC" id="3.4.16.4" evidence="16"/>
<dbReference type="HAMAP" id="MF_02080">
    <property type="entry name" value="FtsI_transpept"/>
    <property type="match status" value="1"/>
</dbReference>
<keyword evidence="3 16" id="KW-0997">Cell inner membrane</keyword>
<evidence type="ECO:0000256" key="2">
    <source>
        <dbReference type="ARBA" id="ARBA00022475"/>
    </source>
</evidence>
<dbReference type="Gene3D" id="3.40.710.10">
    <property type="entry name" value="DD-peptidase/beta-lactamase superfamily"/>
    <property type="match status" value="1"/>
</dbReference>
<accession>A0A7U7G9Y5</accession>
<dbReference type="InterPro" id="IPR005311">
    <property type="entry name" value="PBP_dimer"/>
</dbReference>
<dbReference type="Pfam" id="PF00905">
    <property type="entry name" value="Transpeptidase"/>
    <property type="match status" value="1"/>
</dbReference>
<evidence type="ECO:0000256" key="3">
    <source>
        <dbReference type="ARBA" id="ARBA00022519"/>
    </source>
</evidence>
<gene>
    <name evidence="16 19" type="primary">ftsI</name>
    <name evidence="19" type="ORF">BN874_160027</name>
</gene>
<evidence type="ECO:0000256" key="13">
    <source>
        <dbReference type="ARBA" id="ARBA00023210"/>
    </source>
</evidence>
<comment type="catalytic activity">
    <reaction evidence="16">
        <text>Preferential cleavage: (Ac)2-L-Lys-D-Ala-|-D-Ala. Also transpeptidation of peptidyl-alanyl moieties that are N-acyl substituents of D-alanine.</text>
        <dbReference type="EC" id="3.4.16.4"/>
    </reaction>
</comment>
<keyword evidence="4 16" id="KW-0132">Cell division</keyword>
<feature type="domain" description="Penicillin-binding protein transpeptidase" evidence="17">
    <location>
        <begin position="258"/>
        <end position="554"/>
    </location>
</feature>
<dbReference type="EMBL" id="CBTK010000068">
    <property type="protein sequence ID" value="CDH44271.1"/>
    <property type="molecule type" value="Genomic_DNA"/>
</dbReference>
<dbReference type="AlphaFoldDB" id="A0A7U7G9Y5"/>
<evidence type="ECO:0000256" key="16">
    <source>
        <dbReference type="HAMAP-Rule" id="MF_02080"/>
    </source>
</evidence>
<feature type="domain" description="Penicillin-binding protein dimerisation" evidence="18">
    <location>
        <begin position="69"/>
        <end position="217"/>
    </location>
</feature>
<keyword evidence="11 16" id="KW-1133">Transmembrane helix</keyword>
<dbReference type="Gene3D" id="3.90.1310.10">
    <property type="entry name" value="Penicillin-binding protein 2a (Domain 2)"/>
    <property type="match status" value="1"/>
</dbReference>
<dbReference type="PANTHER" id="PTHR30627">
    <property type="entry name" value="PEPTIDOGLYCAN D,D-TRANSPEPTIDASE"/>
    <property type="match status" value="1"/>
</dbReference>
<evidence type="ECO:0000256" key="9">
    <source>
        <dbReference type="ARBA" id="ARBA00022960"/>
    </source>
</evidence>
<evidence type="ECO:0000313" key="20">
    <source>
        <dbReference type="Proteomes" id="UP000019184"/>
    </source>
</evidence>
<dbReference type="SUPFAM" id="SSF56519">
    <property type="entry name" value="Penicillin binding protein dimerisation domain"/>
    <property type="match status" value="1"/>
</dbReference>
<evidence type="ECO:0000256" key="14">
    <source>
        <dbReference type="ARBA" id="ARBA00023306"/>
    </source>
</evidence>
<reference evidence="19 20" key="1">
    <citation type="journal article" date="2014" name="ISME J.">
        <title>Candidatus Competibacter-lineage genomes retrieved from metagenomes reveal functional metabolic diversity.</title>
        <authorList>
            <person name="McIlroy S.J."/>
            <person name="Albertsen M."/>
            <person name="Andresen E.K."/>
            <person name="Saunders A.M."/>
            <person name="Kristiansen R."/>
            <person name="Stokholm-Bjerregaard M."/>
            <person name="Nielsen K.L."/>
            <person name="Nielsen P.H."/>
        </authorList>
    </citation>
    <scope>NUCLEOTIDE SEQUENCE [LARGE SCALE GENOMIC DNA]</scope>
    <source>
        <strain evidence="19 20">Run_B_J11</strain>
    </source>
</reference>
<keyword evidence="2 16" id="KW-1003">Cell membrane</keyword>
<dbReference type="GO" id="GO:0005886">
    <property type="term" value="C:plasma membrane"/>
    <property type="evidence" value="ECO:0007669"/>
    <property type="project" value="UniProtKB-UniRule"/>
</dbReference>
<keyword evidence="8 16" id="KW-0378">Hydrolase</keyword>
<keyword evidence="14 16" id="KW-0131">Cell cycle</keyword>
<dbReference type="InterPro" id="IPR001460">
    <property type="entry name" value="PCN-bd_Tpept"/>
</dbReference>
<evidence type="ECO:0000256" key="8">
    <source>
        <dbReference type="ARBA" id="ARBA00022801"/>
    </source>
</evidence>
<keyword evidence="12 16" id="KW-0472">Membrane</keyword>
<comment type="pathway">
    <text evidence="16">Cell wall biogenesis; peptidoglycan biosynthesis.</text>
</comment>
<dbReference type="GO" id="GO:0043093">
    <property type="term" value="P:FtsZ-dependent cytokinesis"/>
    <property type="evidence" value="ECO:0007669"/>
    <property type="project" value="UniProtKB-UniRule"/>
</dbReference>
<dbReference type="Pfam" id="PF03717">
    <property type="entry name" value="PBP_dimer"/>
    <property type="match status" value="1"/>
</dbReference>
<dbReference type="GO" id="GO:0008658">
    <property type="term" value="F:penicillin binding"/>
    <property type="evidence" value="ECO:0007669"/>
    <property type="project" value="InterPro"/>
</dbReference>
<comment type="caution">
    <text evidence="19">The sequence shown here is derived from an EMBL/GenBank/DDBJ whole genome shotgun (WGS) entry which is preliminary data.</text>
</comment>
<evidence type="ECO:0000259" key="17">
    <source>
        <dbReference type="Pfam" id="PF00905"/>
    </source>
</evidence>
<evidence type="ECO:0000256" key="5">
    <source>
        <dbReference type="ARBA" id="ARBA00022645"/>
    </source>
</evidence>
<feature type="active site" description="Acyl-ester intermediate" evidence="16">
    <location>
        <position position="305"/>
    </location>
</feature>
<dbReference type="GO" id="GO:0009002">
    <property type="term" value="F:serine-type D-Ala-D-Ala carboxypeptidase activity"/>
    <property type="evidence" value="ECO:0007669"/>
    <property type="project" value="UniProtKB-UniRule"/>
</dbReference>
<evidence type="ECO:0000256" key="4">
    <source>
        <dbReference type="ARBA" id="ARBA00022618"/>
    </source>
</evidence>
<dbReference type="GO" id="GO:0000917">
    <property type="term" value="P:division septum assembly"/>
    <property type="evidence" value="ECO:0007669"/>
    <property type="project" value="UniProtKB-KW"/>
</dbReference>
<evidence type="ECO:0000259" key="18">
    <source>
        <dbReference type="Pfam" id="PF03717"/>
    </source>
</evidence>
<dbReference type="PANTHER" id="PTHR30627:SF1">
    <property type="entry name" value="PEPTIDOGLYCAN D,D-TRANSPEPTIDASE FTSI"/>
    <property type="match status" value="1"/>
</dbReference>
<evidence type="ECO:0000313" key="19">
    <source>
        <dbReference type="EMBL" id="CDH44271.1"/>
    </source>
</evidence>
<keyword evidence="13 16" id="KW-0717">Septation</keyword>
<evidence type="ECO:0000256" key="12">
    <source>
        <dbReference type="ARBA" id="ARBA00023136"/>
    </source>
</evidence>
<keyword evidence="7 16" id="KW-0812">Transmembrane</keyword>
<comment type="function">
    <text evidence="16">Catalyzes cross-linking of the peptidoglycan cell wall at the division septum.</text>
</comment>
<dbReference type="UniPathway" id="UPA00219"/>
<evidence type="ECO:0000256" key="10">
    <source>
        <dbReference type="ARBA" id="ARBA00022984"/>
    </source>
</evidence>
<keyword evidence="15 16" id="KW-0961">Cell wall biogenesis/degradation</keyword>
<sequence>MSRNSVGTVLNALRQAGRRIGATTRRGLVFTLLFTAAGGMLARAAYLQVVHKDFLQDQGDDRYLRTVEVSAHRGMILDRNGEPLAVSSPVDSIWAYPPELLKQRERWPALATALDITPAELEQKLAGRETRQFVYLRRHLAPSAAQQILQLKIAGVHAQREYRRYYPDAEVASHLLGFTDIDDAGQEGLEKTFDAQLRGIPGSKRVIQDRLGRIVEDVESLRIPQPGQALTLSIDRRLQYLAYRALKTAVLENKASAGAAVIVDARSGEILAMVNQPAGNPNNRSELHGDLLRNRTITDVYEPGSTIKPFPVVLGLESGKWTPSTLVNTAPMQIGRYTVRDTHNYGTIDITHVISKSSNVGVTKIALSMPAERLWQLYRNLGIGAVTGIGLIGEQAGVLRPFSKWAEIGHANHAFGYGFSLTILQLAQAYSVLAADGVRRPLTLLKREQPLGPDDERRVMAASAVRQVRAMMEEVVTKEGTGLKASVPGYRVAGKTGTSRKIVAGHYTNRYFALFAGMAPASAPRLVMAIIIDEPKGGAYYGGTVAAPVFSQTMGSALRILNITPDDMPTMKIAGAVPAIGAKP</sequence>
<evidence type="ECO:0000256" key="7">
    <source>
        <dbReference type="ARBA" id="ARBA00022692"/>
    </source>
</evidence>
<dbReference type="SUPFAM" id="SSF56601">
    <property type="entry name" value="beta-lactamase/transpeptidase-like"/>
    <property type="match status" value="1"/>
</dbReference>
<dbReference type="InterPro" id="IPR036138">
    <property type="entry name" value="PBP_dimer_sf"/>
</dbReference>
<dbReference type="GO" id="GO:0009252">
    <property type="term" value="P:peptidoglycan biosynthetic process"/>
    <property type="evidence" value="ECO:0007669"/>
    <property type="project" value="UniProtKB-UniRule"/>
</dbReference>
<protein>
    <recommendedName>
        <fullName evidence="16">Peptidoglycan D,D-transpeptidase FtsI</fullName>
        <ecNumber evidence="16">3.4.16.4</ecNumber>
    </recommendedName>
    <alternativeName>
        <fullName evidence="16">Penicillin-binding protein 3</fullName>
        <shortName evidence="16">PBP-3</shortName>
    </alternativeName>
</protein>
<keyword evidence="19" id="KW-0808">Transferase</keyword>
<dbReference type="Proteomes" id="UP000019184">
    <property type="component" value="Unassembled WGS sequence"/>
</dbReference>
<dbReference type="GO" id="GO:0008955">
    <property type="term" value="F:peptidoglycan glycosyltransferase activity"/>
    <property type="evidence" value="ECO:0007669"/>
    <property type="project" value="InterPro"/>
</dbReference>
<evidence type="ECO:0000256" key="1">
    <source>
        <dbReference type="ARBA" id="ARBA00004370"/>
    </source>
</evidence>
<organism evidence="19 20">
    <name type="scientific">Candidatus Contendobacter odensis Run_B_J11</name>
    <dbReference type="NCBI Taxonomy" id="1400861"/>
    <lineage>
        <taxon>Bacteria</taxon>
        <taxon>Pseudomonadati</taxon>
        <taxon>Pseudomonadota</taxon>
        <taxon>Gammaproteobacteria</taxon>
        <taxon>Candidatus Competibacteraceae</taxon>
        <taxon>Candidatus Contendibacter</taxon>
    </lineage>
</organism>
<keyword evidence="9 16" id="KW-0133">Cell shape</keyword>
<keyword evidence="6 16" id="KW-0645">Protease</keyword>
<keyword evidence="20" id="KW-1185">Reference proteome</keyword>
<dbReference type="InterPro" id="IPR050515">
    <property type="entry name" value="Beta-lactam/transpept"/>
</dbReference>
<dbReference type="GO" id="GO:0071555">
    <property type="term" value="P:cell wall organization"/>
    <property type="evidence" value="ECO:0007669"/>
    <property type="project" value="UniProtKB-KW"/>
</dbReference>
<keyword evidence="5 16" id="KW-0121">Carboxypeptidase</keyword>
<dbReference type="RefSeq" id="WP_195912116.1">
    <property type="nucleotide sequence ID" value="NZ_CBTK010000068.1"/>
</dbReference>
<comment type="similarity">
    <text evidence="16">Belongs to the transpeptidase family. FtsI subfamily.</text>
</comment>
<evidence type="ECO:0000256" key="6">
    <source>
        <dbReference type="ARBA" id="ARBA00022670"/>
    </source>
</evidence>
<dbReference type="GO" id="GO:0006508">
    <property type="term" value="P:proteolysis"/>
    <property type="evidence" value="ECO:0007669"/>
    <property type="project" value="UniProtKB-KW"/>
</dbReference>
<evidence type="ECO:0000256" key="15">
    <source>
        <dbReference type="ARBA" id="ARBA00023316"/>
    </source>
</evidence>
<dbReference type="InterPro" id="IPR037532">
    <property type="entry name" value="FtsI_transpept"/>
</dbReference>
<keyword evidence="10 16" id="KW-0573">Peptidoglycan synthesis</keyword>
<keyword evidence="19" id="KW-0328">Glycosyltransferase</keyword>
<comment type="subcellular location">
    <subcellularLocation>
        <location evidence="1">Membrane</location>
    </subcellularLocation>
</comment>